<feature type="transmembrane region" description="Helical" evidence="1">
    <location>
        <begin position="75"/>
        <end position="96"/>
    </location>
</feature>
<keyword evidence="1" id="KW-1133">Transmembrane helix</keyword>
<evidence type="ECO:0000256" key="1">
    <source>
        <dbReference type="SAM" id="Phobius"/>
    </source>
</evidence>
<proteinExistence type="predicted"/>
<protein>
    <submittedName>
        <fullName evidence="2">Branched-chain amino acid transport</fullName>
    </submittedName>
</protein>
<dbReference type="STRING" id="29540.C481_08246"/>
<dbReference type="eggNOG" id="arCOG06625">
    <property type="taxonomic scope" value="Archaea"/>
</dbReference>
<reference evidence="2 3" key="1">
    <citation type="journal article" date="2014" name="PLoS Genet.">
        <title>Phylogenetically driven sequencing of extremely halophilic archaea reveals strategies for static and dynamic osmo-response.</title>
        <authorList>
            <person name="Becker E.A."/>
            <person name="Seitzer P.M."/>
            <person name="Tritt A."/>
            <person name="Larsen D."/>
            <person name="Krusor M."/>
            <person name="Yao A.I."/>
            <person name="Wu D."/>
            <person name="Madern D."/>
            <person name="Eisen J.A."/>
            <person name="Darling A.E."/>
            <person name="Facciotti M.T."/>
        </authorList>
    </citation>
    <scope>NUCLEOTIDE SEQUENCE [LARGE SCALE GENOMIC DNA]</scope>
    <source>
        <strain evidence="2 3">DSM 12278</strain>
    </source>
</reference>
<sequence>MHLTPAVVAVILGMSAVTYITKAGGLWLLSRIEVPEYAEAGLAVLPGAIIVSIVGPELARAGPPEWGAGAVALLVAWRTENVLLALVSGVAAVLLFRGV</sequence>
<dbReference type="PATRIC" id="fig|29540.5.peg.1679"/>
<name>M0AXE3_NATA1</name>
<keyword evidence="1" id="KW-0472">Membrane</keyword>
<feature type="transmembrane region" description="Helical" evidence="1">
    <location>
        <begin position="37"/>
        <end position="55"/>
    </location>
</feature>
<comment type="caution">
    <text evidence="2">The sequence shown here is derived from an EMBL/GenBank/DDBJ whole genome shotgun (WGS) entry which is preliminary data.</text>
</comment>
<dbReference type="Pfam" id="PF05437">
    <property type="entry name" value="AzlD"/>
    <property type="match status" value="1"/>
</dbReference>
<organism evidence="2 3">
    <name type="scientific">Natrialba asiatica (strain ATCC 700177 / DSM 12278 / JCM 9576 / FERM P-10747 / NBRC 102637 / 172P1)</name>
    <dbReference type="NCBI Taxonomy" id="29540"/>
    <lineage>
        <taxon>Archaea</taxon>
        <taxon>Methanobacteriati</taxon>
        <taxon>Methanobacteriota</taxon>
        <taxon>Stenosarchaea group</taxon>
        <taxon>Halobacteria</taxon>
        <taxon>Halobacteriales</taxon>
        <taxon>Natrialbaceae</taxon>
        <taxon>Natrialba</taxon>
    </lineage>
</organism>
<dbReference type="AlphaFoldDB" id="M0AXE3"/>
<feature type="transmembrane region" description="Helical" evidence="1">
    <location>
        <begin position="6"/>
        <end position="30"/>
    </location>
</feature>
<evidence type="ECO:0000313" key="3">
    <source>
        <dbReference type="Proteomes" id="UP000011554"/>
    </source>
</evidence>
<dbReference type="InterPro" id="IPR008407">
    <property type="entry name" value="Brnchd-chn_aa_trnsp_AzlD"/>
</dbReference>
<accession>M0AXE3</accession>
<keyword evidence="3" id="KW-1185">Reference proteome</keyword>
<gene>
    <name evidence="2" type="ORF">C481_08246</name>
</gene>
<keyword evidence="1" id="KW-0812">Transmembrane</keyword>
<dbReference type="Proteomes" id="UP000011554">
    <property type="component" value="Unassembled WGS sequence"/>
</dbReference>
<dbReference type="EMBL" id="AOIO01000021">
    <property type="protein sequence ID" value="ELZ02643.1"/>
    <property type="molecule type" value="Genomic_DNA"/>
</dbReference>
<evidence type="ECO:0000313" key="2">
    <source>
        <dbReference type="EMBL" id="ELZ02643.1"/>
    </source>
</evidence>